<feature type="region of interest" description="Disordered" evidence="1">
    <location>
        <begin position="88"/>
        <end position="113"/>
    </location>
</feature>
<keyword evidence="4" id="KW-1185">Reference proteome</keyword>
<dbReference type="InterPro" id="IPR040521">
    <property type="entry name" value="KDZ"/>
</dbReference>
<feature type="region of interest" description="Disordered" evidence="1">
    <location>
        <begin position="1030"/>
        <end position="1078"/>
    </location>
</feature>
<gene>
    <name evidence="3" type="ORF">C8F04DRAFT_1254267</name>
</gene>
<dbReference type="PANTHER" id="PTHR33096">
    <property type="entry name" value="CXC2 DOMAIN-CONTAINING PROTEIN"/>
    <property type="match status" value="1"/>
</dbReference>
<proteinExistence type="predicted"/>
<reference evidence="3" key="1">
    <citation type="submission" date="2023-03" db="EMBL/GenBank/DDBJ databases">
        <title>Massive genome expansion in bonnet fungi (Mycena s.s.) driven by repeated elements and novel gene families across ecological guilds.</title>
        <authorList>
            <consortium name="Lawrence Berkeley National Laboratory"/>
            <person name="Harder C.B."/>
            <person name="Miyauchi S."/>
            <person name="Viragh M."/>
            <person name="Kuo A."/>
            <person name="Thoen E."/>
            <person name="Andreopoulos B."/>
            <person name="Lu D."/>
            <person name="Skrede I."/>
            <person name="Drula E."/>
            <person name="Henrissat B."/>
            <person name="Morin E."/>
            <person name="Kohler A."/>
            <person name="Barry K."/>
            <person name="LaButti K."/>
            <person name="Morin E."/>
            <person name="Salamov A."/>
            <person name="Lipzen A."/>
            <person name="Mereny Z."/>
            <person name="Hegedus B."/>
            <person name="Baldrian P."/>
            <person name="Stursova M."/>
            <person name="Weitz H."/>
            <person name="Taylor A."/>
            <person name="Grigoriev I.V."/>
            <person name="Nagy L.G."/>
            <person name="Martin F."/>
            <person name="Kauserud H."/>
        </authorList>
    </citation>
    <scope>NUCLEOTIDE SEQUENCE</scope>
    <source>
        <strain evidence="3">CBHHK200</strain>
    </source>
</reference>
<dbReference type="Proteomes" id="UP001218188">
    <property type="component" value="Unassembled WGS sequence"/>
</dbReference>
<evidence type="ECO:0000259" key="2">
    <source>
        <dbReference type="Pfam" id="PF18803"/>
    </source>
</evidence>
<feature type="domain" description="CxC2-like cysteine cluster KDZ transposase-associated" evidence="2">
    <location>
        <begin position="154"/>
        <end position="222"/>
    </location>
</feature>
<dbReference type="Pfam" id="PF18758">
    <property type="entry name" value="KDZ"/>
    <property type="match status" value="1"/>
</dbReference>
<name>A0AAD6T751_9AGAR</name>
<dbReference type="PANTHER" id="PTHR33096:SF1">
    <property type="entry name" value="CXC1-LIKE CYSTEINE CLUSTER ASSOCIATED WITH KDZ TRANSPOSASES DOMAIN-CONTAINING PROTEIN"/>
    <property type="match status" value="1"/>
</dbReference>
<feature type="compositionally biased region" description="Basic and acidic residues" evidence="1">
    <location>
        <begin position="291"/>
        <end position="300"/>
    </location>
</feature>
<feature type="compositionally biased region" description="Acidic residues" evidence="1">
    <location>
        <begin position="1067"/>
        <end position="1078"/>
    </location>
</feature>
<dbReference type="AlphaFoldDB" id="A0AAD6T751"/>
<feature type="compositionally biased region" description="Basic and acidic residues" evidence="1">
    <location>
        <begin position="840"/>
        <end position="852"/>
    </location>
</feature>
<evidence type="ECO:0000313" key="3">
    <source>
        <dbReference type="EMBL" id="KAJ7040121.1"/>
    </source>
</evidence>
<feature type="region of interest" description="Disordered" evidence="1">
    <location>
        <begin position="441"/>
        <end position="465"/>
    </location>
</feature>
<organism evidence="3 4">
    <name type="scientific">Mycena alexandri</name>
    <dbReference type="NCBI Taxonomy" id="1745969"/>
    <lineage>
        <taxon>Eukaryota</taxon>
        <taxon>Fungi</taxon>
        <taxon>Dikarya</taxon>
        <taxon>Basidiomycota</taxon>
        <taxon>Agaricomycotina</taxon>
        <taxon>Agaricomycetes</taxon>
        <taxon>Agaricomycetidae</taxon>
        <taxon>Agaricales</taxon>
        <taxon>Marasmiineae</taxon>
        <taxon>Mycenaceae</taxon>
        <taxon>Mycena</taxon>
    </lineage>
</organism>
<feature type="compositionally biased region" description="Pro residues" evidence="1">
    <location>
        <begin position="352"/>
        <end position="366"/>
    </location>
</feature>
<feature type="region of interest" description="Disordered" evidence="1">
    <location>
        <begin position="291"/>
        <end position="369"/>
    </location>
</feature>
<dbReference type="EMBL" id="JARJCM010000023">
    <property type="protein sequence ID" value="KAJ7040121.1"/>
    <property type="molecule type" value="Genomic_DNA"/>
</dbReference>
<protein>
    <recommendedName>
        <fullName evidence="2">CxC2-like cysteine cluster KDZ transposase-associated domain-containing protein</fullName>
    </recommendedName>
</protein>
<dbReference type="Pfam" id="PF18803">
    <property type="entry name" value="CxC2"/>
    <property type="match status" value="1"/>
</dbReference>
<evidence type="ECO:0000313" key="4">
    <source>
        <dbReference type="Proteomes" id="UP001218188"/>
    </source>
</evidence>
<comment type="caution">
    <text evidence="3">The sequence shown here is derived from an EMBL/GenBank/DDBJ whole genome shotgun (WGS) entry which is preliminary data.</text>
</comment>
<evidence type="ECO:0000256" key="1">
    <source>
        <dbReference type="SAM" id="MobiDB-lite"/>
    </source>
</evidence>
<sequence>MGIFKFNKKDIARAKPTSHWTPVLVEGPRAAHYLSQPKAGKEPLVYLANGRTLIQELVPASSTIPHLEVPGLPDDSFVSEDLGRIFFGDGEDIETPRSPRKQGGLSPSKQRKEDQWTTWQEKVIPGLYTVFLELWHKTMGLRDADGLKRPSVPERRCPCDKSVRLSISVIAFTTIADVEIEACGCYPAAEQLLRSGLFPSAPLRPSVAVDLRVLEFAMKLFVRMPPNNTAWTASLEDFLSSLGYTLENKGALRRHFASALEWYNHLRHQVDHALDDQIEIYRQAWLERQSVDKSGERQEAGDPPSPQATAPNPDAGRERGRRRAGRPVSRDPSPSPTPAARKGKKRRRQPSPEGPENPFKNPPPRTRPSEYLRQRCAACFGNVKHDASATADIFVCVDACFTQKRNKGAADPAKFHPNTHFIPEPLSVEMEHYVDAVRDTKPANKTQPASKKRKATVEEVPDEEDAAEDGYEYSLKVPRSVLDACEASFTAADQKREKASTQFYDDTALMALLCRHDRVLWLVNMHSAGEKQFNVWLLLETLFQHLPPDITVGLLYDIACQLERSALRWGFLDRYIKRLTFAVAVFHAFGHDWACQLINHPRKRVGFGFTDGEGCERFWHSISHLISLLRVSSYHHRLYTLDTQVKHTDEETLFKHGEWNHRRALHSREKRRAALEVLAECGESREYLKKQWAEQVRVQTKPVARRSKTRGQKAVAAVLALRQAKGIRKGRVEDCESEALEACENGDAAAIVLTKAALTSARAALEKTKKDLGRKEAELGVTDREELKKMHKSKYFELRMNARAMKVQLRDSLRSRKFELSRPERHIRRQQQEAQGVPRNEQKLQTHTEAAVKKRQGKINRQKNTYNELCDLIAKEISKKRAPAGAIPPDKIKNNDLYNLDVDDAIWQDIGLDGADDSNDELPPPWLADAKVRSGIQAVLQLDRADEEDAILLKERSSLRRWFAEEWEVLDVAIAQTQGAERYQFARRRKRLIRLCARWRKYLPDEEDGFLWGPSAEELADCMIEDRTAARGRDEFDPGLDEGEGDSEDFETLDAIDNADAYRSEDDSGLDDSDSDSD</sequence>
<dbReference type="InterPro" id="IPR041457">
    <property type="entry name" value="CxC2_KDZ-assoc"/>
</dbReference>
<accession>A0AAD6T751</accession>
<feature type="region of interest" description="Disordered" evidence="1">
    <location>
        <begin position="825"/>
        <end position="858"/>
    </location>
</feature>
<feature type="compositionally biased region" description="Acidic residues" evidence="1">
    <location>
        <begin position="1037"/>
        <end position="1054"/>
    </location>
</feature>